<evidence type="ECO:0000259" key="11">
    <source>
        <dbReference type="Pfam" id="PF12019"/>
    </source>
</evidence>
<organism evidence="12">
    <name type="scientific">uncultured Gemmatimonadaceae bacterium</name>
    <dbReference type="NCBI Taxonomy" id="246130"/>
    <lineage>
        <taxon>Bacteria</taxon>
        <taxon>Pseudomonadati</taxon>
        <taxon>Gemmatimonadota</taxon>
        <taxon>Gemmatimonadia</taxon>
        <taxon>Gemmatimonadales</taxon>
        <taxon>Gemmatimonadaceae</taxon>
        <taxon>environmental samples</taxon>
    </lineage>
</organism>
<dbReference type="InterPro" id="IPR045584">
    <property type="entry name" value="Pilin-like"/>
</dbReference>
<evidence type="ECO:0000256" key="7">
    <source>
        <dbReference type="ARBA" id="ARBA00022989"/>
    </source>
</evidence>
<reference evidence="12" key="1">
    <citation type="submission" date="2020-02" db="EMBL/GenBank/DDBJ databases">
        <authorList>
            <person name="Meier V. D."/>
        </authorList>
    </citation>
    <scope>NUCLEOTIDE SEQUENCE</scope>
    <source>
        <strain evidence="12">AVDCRST_MAG11</strain>
    </source>
</reference>
<dbReference type="InterPro" id="IPR012902">
    <property type="entry name" value="N_methyl_site"/>
</dbReference>
<evidence type="ECO:0000256" key="2">
    <source>
        <dbReference type="ARBA" id="ARBA00021549"/>
    </source>
</evidence>
<evidence type="ECO:0000313" key="12">
    <source>
        <dbReference type="EMBL" id="CAA9289408.1"/>
    </source>
</evidence>
<dbReference type="Gene3D" id="3.30.700.10">
    <property type="entry name" value="Glycoprotein, Type 4 Pilin"/>
    <property type="match status" value="1"/>
</dbReference>
<dbReference type="GO" id="GO:0005886">
    <property type="term" value="C:plasma membrane"/>
    <property type="evidence" value="ECO:0007669"/>
    <property type="project" value="UniProtKB-SubCell"/>
</dbReference>
<evidence type="ECO:0000256" key="3">
    <source>
        <dbReference type="ARBA" id="ARBA00022475"/>
    </source>
</evidence>
<evidence type="ECO:0000256" key="6">
    <source>
        <dbReference type="ARBA" id="ARBA00022692"/>
    </source>
</evidence>
<evidence type="ECO:0000256" key="4">
    <source>
        <dbReference type="ARBA" id="ARBA00022481"/>
    </source>
</evidence>
<comment type="subcellular location">
    <subcellularLocation>
        <location evidence="1">Cell inner membrane</location>
        <topology evidence="1">Single-pass membrane protein</topology>
    </subcellularLocation>
</comment>
<evidence type="ECO:0000256" key="10">
    <source>
        <dbReference type="ARBA" id="ARBA00030775"/>
    </source>
</evidence>
<proteinExistence type="inferred from homology"/>
<dbReference type="Pfam" id="PF12019">
    <property type="entry name" value="GspH"/>
    <property type="match status" value="1"/>
</dbReference>
<dbReference type="SUPFAM" id="SSF54523">
    <property type="entry name" value="Pili subunits"/>
    <property type="match status" value="1"/>
</dbReference>
<keyword evidence="3" id="KW-1003">Cell membrane</keyword>
<dbReference type="GO" id="GO:0015627">
    <property type="term" value="C:type II protein secretion system complex"/>
    <property type="evidence" value="ECO:0007669"/>
    <property type="project" value="InterPro"/>
</dbReference>
<dbReference type="InterPro" id="IPR022346">
    <property type="entry name" value="T2SS_GspH"/>
</dbReference>
<evidence type="ECO:0000256" key="5">
    <source>
        <dbReference type="ARBA" id="ARBA00022519"/>
    </source>
</evidence>
<keyword evidence="5" id="KW-0997">Cell inner membrane</keyword>
<sequence>MPTVELDRPLGVRSVTHERAGSIGPRDEILEAEPMSYTILLPSSRRSAVRPSGRRRGFSMVELLTVLTIIGITTAIAFPKLRAAGQDADVRAAESALVASVSRTRAAAIQRGQPARLYFGGNQAWTAVVAANGDTTHVGSPTNLAGLFQVTAVVTPAENDYVQFDARGVGVPAAGAQGSAVRVDLTRSAGHAGRFCVTRYGRVLRGAVLAACGG</sequence>
<accession>A0A6J4JWT4</accession>
<name>A0A6J4JWT4_9BACT</name>
<keyword evidence="8" id="KW-0472">Membrane</keyword>
<evidence type="ECO:0000256" key="8">
    <source>
        <dbReference type="ARBA" id="ARBA00023136"/>
    </source>
</evidence>
<protein>
    <recommendedName>
        <fullName evidence="2">Type II secretion system protein H</fullName>
    </recommendedName>
    <alternativeName>
        <fullName evidence="10">General secretion pathway protein H</fullName>
    </alternativeName>
</protein>
<gene>
    <name evidence="12" type="ORF">AVDCRST_MAG11-7</name>
</gene>
<dbReference type="EMBL" id="CADCTU010000002">
    <property type="protein sequence ID" value="CAA9289408.1"/>
    <property type="molecule type" value="Genomic_DNA"/>
</dbReference>
<dbReference type="AlphaFoldDB" id="A0A6J4JWT4"/>
<comment type="similarity">
    <text evidence="9">Belongs to the GSP H family.</text>
</comment>
<feature type="domain" description="General secretion pathway GspH" evidence="11">
    <location>
        <begin position="96"/>
        <end position="197"/>
    </location>
</feature>
<evidence type="ECO:0000256" key="1">
    <source>
        <dbReference type="ARBA" id="ARBA00004377"/>
    </source>
</evidence>
<dbReference type="NCBIfam" id="TIGR02532">
    <property type="entry name" value="IV_pilin_GFxxxE"/>
    <property type="match status" value="1"/>
</dbReference>
<keyword evidence="6" id="KW-0812">Transmembrane</keyword>
<evidence type="ECO:0000256" key="9">
    <source>
        <dbReference type="ARBA" id="ARBA00025772"/>
    </source>
</evidence>
<keyword evidence="4" id="KW-0488">Methylation</keyword>
<dbReference type="Pfam" id="PF07963">
    <property type="entry name" value="N_methyl"/>
    <property type="match status" value="1"/>
</dbReference>
<dbReference type="GO" id="GO:0015628">
    <property type="term" value="P:protein secretion by the type II secretion system"/>
    <property type="evidence" value="ECO:0007669"/>
    <property type="project" value="InterPro"/>
</dbReference>
<keyword evidence="7" id="KW-1133">Transmembrane helix</keyword>